<accession>A0ABS8C7V1</accession>
<reference evidence="1 2" key="1">
    <citation type="submission" date="2021-10" db="EMBL/GenBank/DDBJ databases">
        <title>Alishewanella koreense sp. nov. isolated from seawater of southwestern coast in South Korea and the proposal for the reclassification of Rheinheimera perlucida and Rheinheimera tuosuensis as Arsukibacterium perlucida and Arsukibacterium tuosuensis.</title>
        <authorList>
            <person name="Kim K.H."/>
            <person name="Ruan W."/>
            <person name="Kim K.R."/>
            <person name="Baek J.H."/>
            <person name="Jeon C.O."/>
        </authorList>
    </citation>
    <scope>NUCLEOTIDE SEQUENCE [LARGE SCALE GENOMIC DNA]</scope>
    <source>
        <strain evidence="1 2">16-MA</strain>
    </source>
</reference>
<evidence type="ECO:0000313" key="2">
    <source>
        <dbReference type="Proteomes" id="UP000633814"/>
    </source>
</evidence>
<dbReference type="RefSeq" id="WP_226752476.1">
    <property type="nucleotide sequence ID" value="NZ_JAEINI020000037.1"/>
</dbReference>
<protein>
    <submittedName>
        <fullName evidence="1">DUF4279 domain-containing protein</fullName>
    </submittedName>
</protein>
<dbReference type="Proteomes" id="UP000633814">
    <property type="component" value="Unassembled WGS sequence"/>
</dbReference>
<proteinExistence type="predicted"/>
<keyword evidence="2" id="KW-1185">Reference proteome</keyword>
<evidence type="ECO:0000313" key="1">
    <source>
        <dbReference type="EMBL" id="MCB5228423.1"/>
    </source>
</evidence>
<comment type="caution">
    <text evidence="1">The sequence shown here is derived from an EMBL/GenBank/DDBJ whole genome shotgun (WGS) entry which is preliminary data.</text>
</comment>
<organism evidence="1 2">
    <name type="scientific">Alishewanella maricola</name>
    <dbReference type="NCBI Taxonomy" id="2795740"/>
    <lineage>
        <taxon>Bacteria</taxon>
        <taxon>Pseudomonadati</taxon>
        <taxon>Pseudomonadota</taxon>
        <taxon>Gammaproteobacteria</taxon>
        <taxon>Alteromonadales</taxon>
        <taxon>Alteromonadaceae</taxon>
        <taxon>Alishewanella</taxon>
    </lineage>
</organism>
<gene>
    <name evidence="1" type="ORF">JAO78_016595</name>
</gene>
<sequence length="146" mass="16659">MPDYKFCVSLNISHPEIEADIISEELNITPHITHKIGEPRITPNGRRLSGSYENTFWSYDFCNGKRVDAEEILFEDFIASKNSELAKHKCFFEKLRETGGAVDYFVGWFSVDSINMNIYLEPAVLYSTADLSISLVLCAYPSHHET</sequence>
<name>A0ABS8C7V1_9ALTE</name>
<dbReference type="EMBL" id="JAEINI020000037">
    <property type="protein sequence ID" value="MCB5228423.1"/>
    <property type="molecule type" value="Genomic_DNA"/>
</dbReference>